<dbReference type="CDD" id="cd15482">
    <property type="entry name" value="Sialidase_non-viral"/>
    <property type="match status" value="1"/>
</dbReference>
<evidence type="ECO:0000313" key="5">
    <source>
        <dbReference type="Proteomes" id="UP001354971"/>
    </source>
</evidence>
<evidence type="ECO:0000313" key="4">
    <source>
        <dbReference type="EMBL" id="MEE2526352.1"/>
    </source>
</evidence>
<dbReference type="Gene3D" id="2.130.10.10">
    <property type="entry name" value="YVTN repeat-like/Quinoprotein amine dehydrogenase"/>
    <property type="match status" value="4"/>
</dbReference>
<dbReference type="EMBL" id="JAZDRP010000004">
    <property type="protein sequence ID" value="MEE2526352.1"/>
    <property type="molecule type" value="Genomic_DNA"/>
</dbReference>
<dbReference type="InterPro" id="IPR015943">
    <property type="entry name" value="WD40/YVTN_repeat-like_dom_sf"/>
</dbReference>
<protein>
    <submittedName>
        <fullName evidence="4">Glycosyl hydrolase</fullName>
    </submittedName>
</protein>
<feature type="domain" description="Sortilin N-terminal" evidence="3">
    <location>
        <begin position="74"/>
        <end position="193"/>
    </location>
</feature>
<dbReference type="GO" id="GO:0016787">
    <property type="term" value="F:hydrolase activity"/>
    <property type="evidence" value="ECO:0007669"/>
    <property type="project" value="UniProtKB-KW"/>
</dbReference>
<evidence type="ECO:0000256" key="1">
    <source>
        <dbReference type="ARBA" id="ARBA00022737"/>
    </source>
</evidence>
<reference evidence="4 5" key="1">
    <citation type="submission" date="2024-01" db="EMBL/GenBank/DDBJ databases">
        <title>Hyphobacterium bacterium isolated from marine sediment.</title>
        <authorList>
            <person name="Zhao S."/>
        </authorList>
    </citation>
    <scope>NUCLEOTIDE SEQUENCE [LARGE SCALE GENOMIC DNA]</scope>
    <source>
        <strain evidence="5">HN65</strain>
    </source>
</reference>
<keyword evidence="2" id="KW-0732">Signal</keyword>
<evidence type="ECO:0000259" key="3">
    <source>
        <dbReference type="Pfam" id="PF15902"/>
    </source>
</evidence>
<dbReference type="Pfam" id="PF15902">
    <property type="entry name" value="Sortilin-Vps10"/>
    <property type="match status" value="2"/>
</dbReference>
<dbReference type="SUPFAM" id="SSF110296">
    <property type="entry name" value="Oligoxyloglucan reducing end-specific cellobiohydrolase"/>
    <property type="match status" value="1"/>
</dbReference>
<keyword evidence="4" id="KW-0378">Hydrolase</keyword>
<keyword evidence="1" id="KW-0677">Repeat</keyword>
<dbReference type="Proteomes" id="UP001354971">
    <property type="component" value="Unassembled WGS sequence"/>
</dbReference>
<dbReference type="Gene3D" id="2.60.40.4070">
    <property type="match status" value="1"/>
</dbReference>
<dbReference type="InterPro" id="IPR050310">
    <property type="entry name" value="VPS10-sortilin"/>
</dbReference>
<feature type="chain" id="PRO_5045962537" evidence="2">
    <location>
        <begin position="20"/>
        <end position="1090"/>
    </location>
</feature>
<evidence type="ECO:0000256" key="2">
    <source>
        <dbReference type="SAM" id="SignalP"/>
    </source>
</evidence>
<sequence>MRGIICAVILAALPQAACAQSEADDTENVLSESTFTGLEFRSIGPAFMSGRIGDIEILQDDPSTWIVGVGSGGVWRTDNAGTTWTPIFDDQDVFSIGTVTVDPSNPHTIWVGTGENHGGRHVGYGDGIYRSRDGGQTWQHMGLENSEHISEILIHPDDPDTIWVASQGPLWSPGGERGLYKSTDGGETWELVLSAGEWTGVTDIVMDPRNPDRLVAATWQRHRTVAALMNGGPESGIHVSDDGGETWREVTTGLPTGNMGKIGLAISPQNPDIVYAAIEQDRRTGGVYRSTNRGESWTRMSDTVSGGTGPHYYMELYAHPHHFDRIILVSNTTQISDDGGATFRDINNENKHVDDHAIAFHPTDPDYMLVGSDGGLYETVDDEQTWRFISNLPITQFYDIALDDAEPFYNVYGGTQDNNTQMGPSRTTSRHGIRNSDWVVTLFGDGHEPDVEPGNPDIAYSSWQQGNLVRFDRTTDEIVYIRPQTEPGEPAERYNWDAPLVVSSHQPTRVYHASQRVWRSDDRGDTWTALSGDLTRNQDRMLLEIMGRQWSWDAPWDLYAMSNYNTISALAESPVDENVLYAGTDDGLIQITTDGGENWRRSETGDLPGVPDLAYVNDFEPSRFEAGTVYMALDNHKYGDFTPYLLRSDNYGRSWRMITNGLPDDEQVWRIVQDHENPDLLFAGTEFGVYFTIDGGDNWVQLSAGIPTISARDLLIHEREDDLVVGTFGRGIYVLDDISPLREVTVEMLEDGQHLFPVRRAWWYQPLHELSFDTGAWQGHGYFTAENPPYGAVFTYYLSETLQTSEQVRQEAERELIENGENTPFPGFDVIESERREAEPRIWLIIRDDAGQVVRRISGPVTQGFHRVAWDLTYPSRSPIAGAEVSTDIPSGFLAGPGTYTVTMMRESNGERAIIGEPQTFEVERLTEGALPGSPDDEVVAFWERLASMQRSVQAASSAITVTQYRLNRLQAALYRTRTAPGSLDDQYEALRQRLFEIEEALNGNQSSNGQYGAEPVTVAGRLGFAQLGTANSTYGPNPAHRRQLDIAEDEFGPIRDELDQLIETDIPAFEEALAEAGAPWTPQTVLPPM</sequence>
<accession>A0ABU7LR10</accession>
<dbReference type="PANTHER" id="PTHR12106:SF27">
    <property type="entry name" value="SORTILIN-RELATED RECEPTOR"/>
    <property type="match status" value="1"/>
</dbReference>
<dbReference type="InterPro" id="IPR031778">
    <property type="entry name" value="Sortilin_N"/>
</dbReference>
<organism evidence="4 5">
    <name type="scientific">Hyphobacterium lacteum</name>
    <dbReference type="NCBI Taxonomy" id="3116575"/>
    <lineage>
        <taxon>Bacteria</taxon>
        <taxon>Pseudomonadati</taxon>
        <taxon>Pseudomonadota</taxon>
        <taxon>Alphaproteobacteria</taxon>
        <taxon>Maricaulales</taxon>
        <taxon>Maricaulaceae</taxon>
        <taxon>Hyphobacterium</taxon>
    </lineage>
</organism>
<feature type="domain" description="Sortilin N-terminal" evidence="3">
    <location>
        <begin position="287"/>
        <end position="390"/>
    </location>
</feature>
<dbReference type="InterPro" id="IPR036278">
    <property type="entry name" value="Sialidase_sf"/>
</dbReference>
<proteinExistence type="predicted"/>
<dbReference type="PANTHER" id="PTHR12106">
    <property type="entry name" value="SORTILIN RELATED"/>
    <property type="match status" value="1"/>
</dbReference>
<gene>
    <name evidence="4" type="ORF">V0U79_08235</name>
</gene>
<feature type="signal peptide" evidence="2">
    <location>
        <begin position="1"/>
        <end position="19"/>
    </location>
</feature>
<dbReference type="SUPFAM" id="SSF50939">
    <property type="entry name" value="Sialidases"/>
    <property type="match status" value="1"/>
</dbReference>
<name>A0ABU7LR10_9PROT</name>
<comment type="caution">
    <text evidence="4">The sequence shown here is derived from an EMBL/GenBank/DDBJ whole genome shotgun (WGS) entry which is preliminary data.</text>
</comment>
<keyword evidence="5" id="KW-1185">Reference proteome</keyword>
<dbReference type="RefSeq" id="WP_330199015.1">
    <property type="nucleotide sequence ID" value="NZ_JAZDRP010000004.1"/>
</dbReference>